<dbReference type="EMBL" id="FO904941">
    <property type="protein sequence ID" value="CDP30922.1"/>
    <property type="molecule type" value="Genomic_DNA"/>
</dbReference>
<evidence type="ECO:0000313" key="4">
    <source>
        <dbReference type="EMBL" id="CDP30922.1"/>
    </source>
</evidence>
<reference evidence="4" key="4">
    <citation type="submission" date="2015-04" db="EMBL/GenBank/DDBJ databases">
        <title>Maintaining two mating types: Structure of the mating type locus and its role in heterokaryosis in Podospora anserina.</title>
        <authorList>
            <person name="Grognet P."/>
            <person name="Bidard F."/>
            <person name="Kuchly C."/>
            <person name="Chan Ho Tong L."/>
            <person name="Coppin E."/>
            <person name="Ait Benkhali J."/>
            <person name="Couloux A."/>
            <person name="Wincker P."/>
            <person name="Debuchy R."/>
            <person name="Silar P."/>
        </authorList>
    </citation>
    <scope>NUCLEOTIDE SEQUENCE</scope>
</reference>
<dbReference type="Proteomes" id="UP000001197">
    <property type="component" value="Chromosome 6"/>
</dbReference>
<reference evidence="3 5" key="1">
    <citation type="journal article" date="2008" name="Genome Biol.">
        <title>The genome sequence of the model ascomycete fungus Podospora anserina.</title>
        <authorList>
            <person name="Espagne E."/>
            <person name="Lespinet O."/>
            <person name="Malagnac F."/>
            <person name="Da Silva C."/>
            <person name="Jaillon O."/>
            <person name="Porcel B.M."/>
            <person name="Couloux A."/>
            <person name="Aury J.-M."/>
            <person name="Segurens B."/>
            <person name="Poulain J."/>
            <person name="Anthouard V."/>
            <person name="Grossetete S."/>
            <person name="Khalili H."/>
            <person name="Coppin E."/>
            <person name="Dequard-Chablat M."/>
            <person name="Picard M."/>
            <person name="Contamine V."/>
            <person name="Arnaise S."/>
            <person name="Bourdais A."/>
            <person name="Berteaux-Lecellier V."/>
            <person name="Gautheret D."/>
            <person name="de Vries R.P."/>
            <person name="Battaglia E."/>
            <person name="Coutinho P.M."/>
            <person name="Danchin E.G.J."/>
            <person name="Henrissat B."/>
            <person name="El Khoury R."/>
            <person name="Sainsard-Chanet A."/>
            <person name="Boivin A."/>
            <person name="Pinan-Lucarre B."/>
            <person name="Sellem C.H."/>
            <person name="Debuchy R."/>
            <person name="Wincker P."/>
            <person name="Weissenbach J."/>
            <person name="Silar P."/>
        </authorList>
    </citation>
    <scope>NUCLEOTIDE SEQUENCE [LARGE SCALE GENOMIC DNA]</scope>
    <source>
        <strain evidence="5">S / ATCC MYA-4624 / DSM 980 / FGSC 10383</strain>
        <strain evidence="3">S mat+</strain>
    </source>
</reference>
<evidence type="ECO:0000256" key="2">
    <source>
        <dbReference type="SAM" id="MobiDB-lite"/>
    </source>
</evidence>
<evidence type="ECO:0000313" key="5">
    <source>
        <dbReference type="Proteomes" id="UP000001197"/>
    </source>
</evidence>
<accession>B2B340</accession>
<feature type="region of interest" description="Disordered" evidence="2">
    <location>
        <begin position="689"/>
        <end position="711"/>
    </location>
</feature>
<sequence length="811" mass="88613">MLRTEQPRQRDFKRRTGAVGRTSDTMPMMWDRVQLLDQGRSASPTAASRISGVSPCLPCCCFVGSAAASFFWATTAPHAYLHTNPVGRLDFTWTPIFNYFFLHSSLLPSTAADCIRLRFPIANRVTLCCSETSAPRAAIQEPPPRNPARIKVRTSTYRPPSSVYSQDAQAPPPASNYTVTVATKYGYRYGGGGGGAEEISPPSSPEPDSEGVKRFLPGDVSPIEEDDHAAALLQQHPAFRNNGAQNDHSRREQTPTPETGRQSPRRAPNSRGGGATSIPMMRRERRKQSGTVMREPNSTNRDHPPRQEPTRWNRLTGEPTAADRARPSQGPPAECSQGLGITATAWASPQTSPTQAPPSFADRVRRIAKKAAAGREREPQHDTDPAAGAFTSNRPGWRGASGRTAIVEPVHDTPEVAPLRIPEKSSRRTLTPVQADKPRPGISLGGVPRRGQTPPISPPATETSTVRAGLRETSHNVVHTPSQLTPPTAYLHSENAQSYPSPPLSSTPLSGGDAPAMAARQLSRDVVPSMAALPSPEFNSPHESNVIRRKPPPVHTHHQHQDSVSSVYSQPPRGPLHTSPLTIPDIAPPATLAANNDTYVQPPSRFSITTYATSHTGTTRDDGDELVDEDQPPVPSLPVGLHHGGKIGPSSDNSPVTSPIDQFMTSPFTTHTEQLRMVNPAVARAQAIERPSSRASDINKSLPPAPPEGEAQDRVGLLNAQLRALANRRININRSITQMTEMMPTDKLMNSEEVIRKREIEKKKVEALKQELSEVQREEYELGLKLHRAYKRLDRDNEFEPTGLWVRRVTN</sequence>
<feature type="coiled-coil region" evidence="1">
    <location>
        <begin position="751"/>
        <end position="778"/>
    </location>
</feature>
<protein>
    <submittedName>
        <fullName evidence="3">Podospora anserina S mat+ genomic DNA chromosome 6, supercontig 2</fullName>
    </submittedName>
</protein>
<keyword evidence="1" id="KW-0175">Coiled coil</keyword>
<dbReference type="PANTHER" id="PTHR42023">
    <property type="entry name" value="BHLH DOMAIN-CONTAINING PROTEIN"/>
    <property type="match status" value="1"/>
</dbReference>
<feature type="region of interest" description="Disordered" evidence="2">
    <location>
        <begin position="535"/>
        <end position="575"/>
    </location>
</feature>
<name>B2B340_PODAN</name>
<dbReference type="EMBL" id="CU638744">
    <property type="protein sequence ID" value="CAP71526.1"/>
    <property type="molecule type" value="Genomic_DNA"/>
</dbReference>
<feature type="region of interest" description="Disordered" evidence="2">
    <location>
        <begin position="1"/>
        <end position="23"/>
    </location>
</feature>
<feature type="compositionally biased region" description="Low complexity" evidence="2">
    <location>
        <begin position="347"/>
        <end position="359"/>
    </location>
</feature>
<feature type="compositionally biased region" description="Polar residues" evidence="2">
    <location>
        <begin position="153"/>
        <end position="168"/>
    </location>
</feature>
<proteinExistence type="predicted"/>
<feature type="compositionally biased region" description="Basic and acidic residues" evidence="2">
    <location>
        <begin position="300"/>
        <end position="311"/>
    </location>
</feature>
<evidence type="ECO:0000256" key="1">
    <source>
        <dbReference type="SAM" id="Coils"/>
    </source>
</evidence>
<dbReference type="eggNOG" id="ENOG502SU6X">
    <property type="taxonomic scope" value="Eukaryota"/>
</dbReference>
<gene>
    <name evidence="3" type="ORF">PODANS_6_1160</name>
</gene>
<feature type="compositionally biased region" description="Basic residues" evidence="2">
    <location>
        <begin position="547"/>
        <end position="558"/>
    </location>
</feature>
<dbReference type="OrthoDB" id="4507572at2759"/>
<feature type="region of interest" description="Disordered" evidence="2">
    <location>
        <begin position="239"/>
        <end position="516"/>
    </location>
</feature>
<dbReference type="KEGG" id="pan:PODANSg7429"/>
<reference evidence="5" key="3">
    <citation type="journal article" date="2014" name="Genetics">
        <title>Maintaining two mating types: Structure of the mating type locus and its role in heterokaryosis in Podospora anserina.</title>
        <authorList>
            <person name="Grognet P."/>
            <person name="Bidard F."/>
            <person name="Kuchly C."/>
            <person name="Tong L.C.H."/>
            <person name="Coppin E."/>
            <person name="Benkhali J.A."/>
            <person name="Couloux A."/>
            <person name="Wincker P."/>
            <person name="Debuchy R."/>
            <person name="Silar P."/>
        </authorList>
    </citation>
    <scope>GENOME REANNOTATION</scope>
    <source>
        <strain evidence="5">S / ATCC MYA-4624 / DSM 980 / FGSC 10383</strain>
    </source>
</reference>
<feature type="region of interest" description="Disordered" evidence="2">
    <location>
        <begin position="136"/>
        <end position="176"/>
    </location>
</feature>
<keyword evidence="5" id="KW-1185">Reference proteome</keyword>
<reference evidence="3" key="2">
    <citation type="submission" date="2008-07" db="EMBL/GenBank/DDBJ databases">
        <authorList>
            <person name="Genoscope - CEA"/>
        </authorList>
    </citation>
    <scope>NUCLEOTIDE SEQUENCE</scope>
    <source>
        <strain evidence="3">S mat+</strain>
    </source>
</reference>
<dbReference type="PANTHER" id="PTHR42023:SF1">
    <property type="entry name" value="BHLH DOMAIN-CONTAINING PROTEIN"/>
    <property type="match status" value="1"/>
</dbReference>
<feature type="compositionally biased region" description="Polar residues" evidence="2">
    <location>
        <begin position="475"/>
        <end position="486"/>
    </location>
</feature>
<dbReference type="HOGENOM" id="CLU_018148_0_0_1"/>
<feature type="compositionally biased region" description="Basic and acidic residues" evidence="2">
    <location>
        <begin position="373"/>
        <end position="384"/>
    </location>
</feature>
<dbReference type="AlphaFoldDB" id="B2B340"/>
<feature type="compositionally biased region" description="Basic and acidic residues" evidence="2">
    <location>
        <begin position="1"/>
        <end position="10"/>
    </location>
</feature>
<evidence type="ECO:0000313" key="3">
    <source>
        <dbReference type="EMBL" id="CAP71526.1"/>
    </source>
</evidence>
<dbReference type="VEuPathDB" id="FungiDB:PODANS_6_1160"/>
<dbReference type="RefSeq" id="XP_001910391.1">
    <property type="nucleotide sequence ID" value="XM_001910356.1"/>
</dbReference>
<dbReference type="GeneID" id="6194824"/>
<organism evidence="3">
    <name type="scientific">Podospora anserina (strain S / ATCC MYA-4624 / DSM 980 / FGSC 10383)</name>
    <name type="common">Pleurage anserina</name>
    <dbReference type="NCBI Taxonomy" id="515849"/>
    <lineage>
        <taxon>Eukaryota</taxon>
        <taxon>Fungi</taxon>
        <taxon>Dikarya</taxon>
        <taxon>Ascomycota</taxon>
        <taxon>Pezizomycotina</taxon>
        <taxon>Sordariomycetes</taxon>
        <taxon>Sordariomycetidae</taxon>
        <taxon>Sordariales</taxon>
        <taxon>Podosporaceae</taxon>
        <taxon>Podospora</taxon>
        <taxon>Podospora anserina</taxon>
    </lineage>
</organism>
<feature type="region of interest" description="Disordered" evidence="2">
    <location>
        <begin position="192"/>
        <end position="222"/>
    </location>
</feature>